<organism evidence="2 3">
    <name type="scientific">Hymenobacter guriensis</name>
    <dbReference type="NCBI Taxonomy" id="2793065"/>
    <lineage>
        <taxon>Bacteria</taxon>
        <taxon>Pseudomonadati</taxon>
        <taxon>Bacteroidota</taxon>
        <taxon>Cytophagia</taxon>
        <taxon>Cytophagales</taxon>
        <taxon>Hymenobacteraceae</taxon>
        <taxon>Hymenobacter</taxon>
    </lineage>
</organism>
<gene>
    <name evidence="2" type="ORF">I5L79_21755</name>
</gene>
<evidence type="ECO:0000256" key="1">
    <source>
        <dbReference type="SAM" id="MobiDB-lite"/>
    </source>
</evidence>
<dbReference type="Proteomes" id="UP000601099">
    <property type="component" value="Unassembled WGS sequence"/>
</dbReference>
<reference evidence="2 3" key="1">
    <citation type="submission" date="2020-11" db="EMBL/GenBank/DDBJ databases">
        <title>Hymenobacter sp.</title>
        <authorList>
            <person name="Kim M.K."/>
        </authorList>
    </citation>
    <scope>NUCLEOTIDE SEQUENCE [LARGE SCALE GENOMIC DNA]</scope>
    <source>
        <strain evidence="2 3">BT594</strain>
    </source>
</reference>
<protein>
    <recommendedName>
        <fullName evidence="4">DNA-binding protein</fullName>
    </recommendedName>
</protein>
<dbReference type="RefSeq" id="WP_196957204.1">
    <property type="nucleotide sequence ID" value="NZ_JADWYK010000021.1"/>
</dbReference>
<sequence>MPAFQEQMQAWLEAQPQPDPQYTVLQVAEILNLDESTIRNYFTLPATHPLALPWVPCTDSAKGRRVLLSDLTAWQQRNRRTNQVIPLTEDKRPARRGALPKRRSAV</sequence>
<name>A0ABS0L7R0_9BACT</name>
<accession>A0ABS0L7R0</accession>
<evidence type="ECO:0000313" key="3">
    <source>
        <dbReference type="Proteomes" id="UP000601099"/>
    </source>
</evidence>
<evidence type="ECO:0000313" key="2">
    <source>
        <dbReference type="EMBL" id="MBG8556186.1"/>
    </source>
</evidence>
<feature type="region of interest" description="Disordered" evidence="1">
    <location>
        <begin position="79"/>
        <end position="106"/>
    </location>
</feature>
<feature type="compositionally biased region" description="Basic residues" evidence="1">
    <location>
        <begin position="93"/>
        <end position="106"/>
    </location>
</feature>
<keyword evidence="3" id="KW-1185">Reference proteome</keyword>
<dbReference type="EMBL" id="JADWYK010000021">
    <property type="protein sequence ID" value="MBG8556186.1"/>
    <property type="molecule type" value="Genomic_DNA"/>
</dbReference>
<evidence type="ECO:0008006" key="4">
    <source>
        <dbReference type="Google" id="ProtNLM"/>
    </source>
</evidence>
<comment type="caution">
    <text evidence="2">The sequence shown here is derived from an EMBL/GenBank/DDBJ whole genome shotgun (WGS) entry which is preliminary data.</text>
</comment>
<proteinExistence type="predicted"/>